<sequence length="188" mass="20453">MFAHEGRVRSPIVRQYGVLGAACWRVLAGKKRIAVFVAAAGRPSHARDGVVHQGRASKFSVGERRLVCPGFSRRAAGGCGGIVIRRPNIAPHSELSGCGLVIRTAGWCTDRTAAGDIEWATFGLSQHNLSTAIQLLLLARFGSVVRNRRTGTKCDDCKTACPPRPFWFWLSVQLRSVWAVEVLAESLD</sequence>
<proteinExistence type="predicted"/>
<gene>
    <name evidence="1" type="ORF">AOQ84DRAFT_149759</name>
</gene>
<dbReference type="Proteomes" id="UP000250140">
    <property type="component" value="Unassembled WGS sequence"/>
</dbReference>
<dbReference type="AlphaFoldDB" id="A0A8E2ERB8"/>
<evidence type="ECO:0000313" key="2">
    <source>
        <dbReference type="Proteomes" id="UP000250140"/>
    </source>
</evidence>
<evidence type="ECO:0000313" key="1">
    <source>
        <dbReference type="EMBL" id="OCL03399.1"/>
    </source>
</evidence>
<dbReference type="EMBL" id="KV750745">
    <property type="protein sequence ID" value="OCL03399.1"/>
    <property type="molecule type" value="Genomic_DNA"/>
</dbReference>
<protein>
    <submittedName>
        <fullName evidence="1">Uncharacterized protein</fullName>
    </submittedName>
</protein>
<keyword evidence="2" id="KW-1185">Reference proteome</keyword>
<name>A0A8E2ERB8_9PEZI</name>
<reference evidence="1 2" key="1">
    <citation type="journal article" date="2016" name="Nat. Commun.">
        <title>Ectomycorrhizal ecology is imprinted in the genome of the dominant symbiotic fungus Cenococcum geophilum.</title>
        <authorList>
            <consortium name="DOE Joint Genome Institute"/>
            <person name="Peter M."/>
            <person name="Kohler A."/>
            <person name="Ohm R.A."/>
            <person name="Kuo A."/>
            <person name="Krutzmann J."/>
            <person name="Morin E."/>
            <person name="Arend M."/>
            <person name="Barry K.W."/>
            <person name="Binder M."/>
            <person name="Choi C."/>
            <person name="Clum A."/>
            <person name="Copeland A."/>
            <person name="Grisel N."/>
            <person name="Haridas S."/>
            <person name="Kipfer T."/>
            <person name="LaButti K."/>
            <person name="Lindquist E."/>
            <person name="Lipzen A."/>
            <person name="Maire R."/>
            <person name="Meier B."/>
            <person name="Mihaltcheva S."/>
            <person name="Molinier V."/>
            <person name="Murat C."/>
            <person name="Poggeler S."/>
            <person name="Quandt C.A."/>
            <person name="Sperisen C."/>
            <person name="Tritt A."/>
            <person name="Tisserant E."/>
            <person name="Crous P.W."/>
            <person name="Henrissat B."/>
            <person name="Nehls U."/>
            <person name="Egli S."/>
            <person name="Spatafora J.W."/>
            <person name="Grigoriev I.V."/>
            <person name="Martin F.M."/>
        </authorList>
    </citation>
    <scope>NUCLEOTIDE SEQUENCE [LARGE SCALE GENOMIC DNA]</scope>
    <source>
        <strain evidence="1 2">CBS 207.34</strain>
    </source>
</reference>
<organism evidence="1 2">
    <name type="scientific">Glonium stellatum</name>
    <dbReference type="NCBI Taxonomy" id="574774"/>
    <lineage>
        <taxon>Eukaryota</taxon>
        <taxon>Fungi</taxon>
        <taxon>Dikarya</taxon>
        <taxon>Ascomycota</taxon>
        <taxon>Pezizomycotina</taxon>
        <taxon>Dothideomycetes</taxon>
        <taxon>Pleosporomycetidae</taxon>
        <taxon>Gloniales</taxon>
        <taxon>Gloniaceae</taxon>
        <taxon>Glonium</taxon>
    </lineage>
</organism>
<accession>A0A8E2ERB8</accession>